<feature type="domain" description="XRRM" evidence="2">
    <location>
        <begin position="44"/>
        <end position="116"/>
    </location>
</feature>
<protein>
    <submittedName>
        <fullName evidence="3">RNA-binding_motif-containing protein</fullName>
    </submittedName>
</protein>
<sequence length="122" mass="13669">MSQSVFKGYVEGLIISIQNIGVIGVKNGEVDNKFKPASENFADQVVTRQVLYQMFQKFGEIKYIDFQNGNNSAHIRFKESSPDAGKNVLLEEGIIIGGQKVEICVLSREKEGKYLHACRDLI</sequence>
<gene>
    <name evidence="3" type="ORF">HINF_LOCUS28971</name>
</gene>
<evidence type="ECO:0000256" key="1">
    <source>
        <dbReference type="ARBA" id="ARBA00022884"/>
    </source>
</evidence>
<dbReference type="Proteomes" id="UP001642409">
    <property type="component" value="Unassembled WGS sequence"/>
</dbReference>
<name>A0ABP1IT52_9EUKA</name>
<dbReference type="Gene3D" id="3.30.70.330">
    <property type="match status" value="1"/>
</dbReference>
<dbReference type="SUPFAM" id="SSF54928">
    <property type="entry name" value="RNA-binding domain, RBD"/>
    <property type="match status" value="1"/>
</dbReference>
<proteinExistence type="predicted"/>
<dbReference type="InterPro" id="IPR012677">
    <property type="entry name" value="Nucleotide-bd_a/b_plait_sf"/>
</dbReference>
<comment type="caution">
    <text evidence="3">The sequence shown here is derived from an EMBL/GenBank/DDBJ whole genome shotgun (WGS) entry which is preliminary data.</text>
</comment>
<keyword evidence="1" id="KW-0694">RNA-binding</keyword>
<dbReference type="InterPro" id="IPR035979">
    <property type="entry name" value="RBD_domain_sf"/>
</dbReference>
<keyword evidence="4" id="KW-1185">Reference proteome</keyword>
<accession>A0ABP1IT52</accession>
<reference evidence="3 4" key="1">
    <citation type="submission" date="2024-07" db="EMBL/GenBank/DDBJ databases">
        <authorList>
            <person name="Akdeniz Z."/>
        </authorList>
    </citation>
    <scope>NUCLEOTIDE SEQUENCE [LARGE SCALE GENOMIC DNA]</scope>
</reference>
<organism evidence="3 4">
    <name type="scientific">Hexamita inflata</name>
    <dbReference type="NCBI Taxonomy" id="28002"/>
    <lineage>
        <taxon>Eukaryota</taxon>
        <taxon>Metamonada</taxon>
        <taxon>Diplomonadida</taxon>
        <taxon>Hexamitidae</taxon>
        <taxon>Hexamitinae</taxon>
        <taxon>Hexamita</taxon>
    </lineage>
</organism>
<dbReference type="EMBL" id="CAXDID020000092">
    <property type="protein sequence ID" value="CAL6023104.1"/>
    <property type="molecule type" value="Genomic_DNA"/>
</dbReference>
<evidence type="ECO:0000259" key="2">
    <source>
        <dbReference type="Pfam" id="PF08777"/>
    </source>
</evidence>
<dbReference type="Pfam" id="PF08777">
    <property type="entry name" value="RRM_3"/>
    <property type="match status" value="1"/>
</dbReference>
<evidence type="ECO:0000313" key="3">
    <source>
        <dbReference type="EMBL" id="CAL6023104.1"/>
    </source>
</evidence>
<evidence type="ECO:0000313" key="4">
    <source>
        <dbReference type="Proteomes" id="UP001642409"/>
    </source>
</evidence>
<dbReference type="InterPro" id="IPR014886">
    <property type="entry name" value="La_xRRM"/>
</dbReference>